<evidence type="ECO:0000256" key="3">
    <source>
        <dbReference type="PROSITE-ProRule" id="PRU00104"/>
    </source>
</evidence>
<dbReference type="AlphaFoldDB" id="A0A8D0AGW4"/>
<name>A0A8D0AGW4_SANLU</name>
<reference evidence="5" key="1">
    <citation type="submission" date="2025-08" db="UniProtKB">
        <authorList>
            <consortium name="Ensembl"/>
        </authorList>
    </citation>
    <scope>IDENTIFICATION</scope>
</reference>
<dbReference type="Proteomes" id="UP000694568">
    <property type="component" value="Unplaced"/>
</dbReference>
<dbReference type="InterPro" id="IPR035983">
    <property type="entry name" value="Hect_E3_ubiquitin_ligase"/>
</dbReference>
<feature type="domain" description="HECT" evidence="4">
    <location>
        <begin position="99"/>
        <end position="174"/>
    </location>
</feature>
<keyword evidence="6" id="KW-1185">Reference proteome</keyword>
<feature type="active site" description="Glycyl thioester intermediate" evidence="3">
    <location>
        <position position="142"/>
    </location>
</feature>
<evidence type="ECO:0000313" key="6">
    <source>
        <dbReference type="Proteomes" id="UP000694568"/>
    </source>
</evidence>
<protein>
    <recommendedName>
        <fullName evidence="4">HECT domain-containing protein</fullName>
    </recommendedName>
</protein>
<evidence type="ECO:0000256" key="1">
    <source>
        <dbReference type="ARBA" id="ARBA00022679"/>
    </source>
</evidence>
<dbReference type="InterPro" id="IPR000569">
    <property type="entry name" value="HECT_dom"/>
</dbReference>
<dbReference type="Ensembl" id="ENSSLUT00000054114.1">
    <property type="protein sequence ID" value="ENSSLUP00000052573.1"/>
    <property type="gene ID" value="ENSSLUG00000022847.1"/>
</dbReference>
<sequence>MYTDFTFSPHTSVGMGTKVKSNAPLFDYLANAGCLRPMRSITDRDLLVQDIGMFQVIHRVQGPFQKVFSVSCCTVRSISKGVIILTIDQQEEGPSKLEKILAFTTGASVVPPISFSPTPSVQFIHKGDDGFSTSMFTLANTCVNCIKLPLHVSYQLFKEKFDFALGNTYGFGRA</sequence>
<dbReference type="SUPFAM" id="SSF56204">
    <property type="entry name" value="Hect, E3 ligase catalytic domain"/>
    <property type="match status" value="1"/>
</dbReference>
<dbReference type="PROSITE" id="PS50237">
    <property type="entry name" value="HECT"/>
    <property type="match status" value="1"/>
</dbReference>
<dbReference type="GO" id="GO:0004842">
    <property type="term" value="F:ubiquitin-protein transferase activity"/>
    <property type="evidence" value="ECO:0007669"/>
    <property type="project" value="InterPro"/>
</dbReference>
<dbReference type="GeneTree" id="ENSGT00950000182865"/>
<evidence type="ECO:0000259" key="4">
    <source>
        <dbReference type="PROSITE" id="PS50237"/>
    </source>
</evidence>
<keyword evidence="2 3" id="KW-0833">Ubl conjugation pathway</keyword>
<reference evidence="5" key="2">
    <citation type="submission" date="2025-09" db="UniProtKB">
        <authorList>
            <consortium name="Ensembl"/>
        </authorList>
    </citation>
    <scope>IDENTIFICATION</scope>
</reference>
<dbReference type="Gene3D" id="3.30.2410.10">
    <property type="entry name" value="Hect, E3 ligase catalytic domain"/>
    <property type="match status" value="1"/>
</dbReference>
<accession>A0A8D0AGW4</accession>
<keyword evidence="1" id="KW-0808">Transferase</keyword>
<dbReference type="Pfam" id="PF00632">
    <property type="entry name" value="HECT"/>
    <property type="match status" value="1"/>
</dbReference>
<evidence type="ECO:0000313" key="5">
    <source>
        <dbReference type="Ensembl" id="ENSSLUP00000052573.1"/>
    </source>
</evidence>
<proteinExistence type="predicted"/>
<organism evidence="5 6">
    <name type="scientific">Sander lucioperca</name>
    <name type="common">Pike-perch</name>
    <name type="synonym">Perca lucioperca</name>
    <dbReference type="NCBI Taxonomy" id="283035"/>
    <lineage>
        <taxon>Eukaryota</taxon>
        <taxon>Metazoa</taxon>
        <taxon>Chordata</taxon>
        <taxon>Craniata</taxon>
        <taxon>Vertebrata</taxon>
        <taxon>Euteleostomi</taxon>
        <taxon>Actinopterygii</taxon>
        <taxon>Neopterygii</taxon>
        <taxon>Teleostei</taxon>
        <taxon>Neoteleostei</taxon>
        <taxon>Acanthomorphata</taxon>
        <taxon>Eupercaria</taxon>
        <taxon>Perciformes</taxon>
        <taxon>Percoidei</taxon>
        <taxon>Percidae</taxon>
        <taxon>Luciopercinae</taxon>
        <taxon>Sander</taxon>
    </lineage>
</organism>
<evidence type="ECO:0000256" key="2">
    <source>
        <dbReference type="ARBA" id="ARBA00022786"/>
    </source>
</evidence>